<organism evidence="5">
    <name type="scientific">freshwater metagenome</name>
    <dbReference type="NCBI Taxonomy" id="449393"/>
    <lineage>
        <taxon>unclassified sequences</taxon>
        <taxon>metagenomes</taxon>
        <taxon>ecological metagenomes</taxon>
    </lineage>
</organism>
<dbReference type="CDD" id="cd02440">
    <property type="entry name" value="AdoMet_MTases"/>
    <property type="match status" value="1"/>
</dbReference>
<dbReference type="SUPFAM" id="SSF53335">
    <property type="entry name" value="S-adenosyl-L-methionine-dependent methyltransferases"/>
    <property type="match status" value="1"/>
</dbReference>
<gene>
    <name evidence="5" type="ORF">UFOPK1939_00632</name>
</gene>
<dbReference type="InterPro" id="IPR002052">
    <property type="entry name" value="DNA_methylase_N6_adenine_CS"/>
</dbReference>
<protein>
    <submittedName>
        <fullName evidence="5">Unannotated protein</fullName>
    </submittedName>
</protein>
<dbReference type="PROSITE" id="PS00092">
    <property type="entry name" value="N6_MTASE"/>
    <property type="match status" value="1"/>
</dbReference>
<dbReference type="InterPro" id="IPR029063">
    <property type="entry name" value="SAM-dependent_MTases_sf"/>
</dbReference>
<evidence type="ECO:0000259" key="4">
    <source>
        <dbReference type="Pfam" id="PF17827"/>
    </source>
</evidence>
<dbReference type="AlphaFoldDB" id="A0A6J6ID97"/>
<dbReference type="GO" id="GO:0008276">
    <property type="term" value="F:protein methyltransferase activity"/>
    <property type="evidence" value="ECO:0007669"/>
    <property type="project" value="InterPro"/>
</dbReference>
<keyword evidence="1" id="KW-0489">Methyltransferase</keyword>
<feature type="domain" description="Release factor glutamine methyltransferase N-terminal" evidence="4">
    <location>
        <begin position="11"/>
        <end position="83"/>
    </location>
</feature>
<evidence type="ECO:0000313" key="5">
    <source>
        <dbReference type="EMBL" id="CAB4622055.1"/>
    </source>
</evidence>
<dbReference type="GO" id="GO:0003676">
    <property type="term" value="F:nucleic acid binding"/>
    <property type="evidence" value="ECO:0007669"/>
    <property type="project" value="InterPro"/>
</dbReference>
<keyword evidence="3" id="KW-0949">S-adenosyl-L-methionine</keyword>
<dbReference type="Gene3D" id="1.10.8.10">
    <property type="entry name" value="DNA helicase RuvA subunit, C-terminal domain"/>
    <property type="match status" value="1"/>
</dbReference>
<evidence type="ECO:0000256" key="3">
    <source>
        <dbReference type="ARBA" id="ARBA00022691"/>
    </source>
</evidence>
<dbReference type="Gene3D" id="3.40.50.150">
    <property type="entry name" value="Vaccinia Virus protein VP39"/>
    <property type="match status" value="1"/>
</dbReference>
<dbReference type="InterPro" id="IPR004556">
    <property type="entry name" value="HemK-like"/>
</dbReference>
<dbReference type="InterPro" id="IPR040758">
    <property type="entry name" value="PrmC_N"/>
</dbReference>
<reference evidence="5" key="1">
    <citation type="submission" date="2020-05" db="EMBL/GenBank/DDBJ databases">
        <authorList>
            <person name="Chiriac C."/>
            <person name="Salcher M."/>
            <person name="Ghai R."/>
            <person name="Kavagutti S V."/>
        </authorList>
    </citation>
    <scope>NUCLEOTIDE SEQUENCE</scope>
</reference>
<dbReference type="Pfam" id="PF17827">
    <property type="entry name" value="PrmC_N"/>
    <property type="match status" value="1"/>
</dbReference>
<dbReference type="GO" id="GO:0032259">
    <property type="term" value="P:methylation"/>
    <property type="evidence" value="ECO:0007669"/>
    <property type="project" value="UniProtKB-KW"/>
</dbReference>
<dbReference type="Pfam" id="PF03602">
    <property type="entry name" value="Cons_hypoth95"/>
    <property type="match status" value="1"/>
</dbReference>
<name>A0A6J6ID97_9ZZZZ</name>
<dbReference type="PANTHER" id="PTHR18895">
    <property type="entry name" value="HEMK METHYLTRANSFERASE"/>
    <property type="match status" value="1"/>
</dbReference>
<dbReference type="EMBL" id="CAEZVF010000079">
    <property type="protein sequence ID" value="CAB4622055.1"/>
    <property type="molecule type" value="Genomic_DNA"/>
</dbReference>
<dbReference type="InterPro" id="IPR050320">
    <property type="entry name" value="N5-glutamine_MTase"/>
</dbReference>
<dbReference type="NCBIfam" id="TIGR03534">
    <property type="entry name" value="RF_mod_PrmC"/>
    <property type="match status" value="1"/>
</dbReference>
<sequence>MSPESSTSLDEVLRASTDVLTQAGVSSPRHDAEALASYALGAERSAVRTWLALGVSINADQVSQIQVLVERRANREPLQHITGSTGFARIDLLVGPGVFVPRPESELLVERALVEVQSIVTAGQAPVVVDLCSGSGAIGLAIAHECSTAQLHSVELDDDAFLWLQRNVEALNLGARVQAYHDDATSALPELTGCVDVVVCNPPYVPLDATIRDPEAARFDPPMALWGGIDGLDVIRGIEANAARLLKPGGLLVIEHADVQGETLPLLLMSSYHDNQRVWTDVMDQRDLTDRPRFTVARRAGAA</sequence>
<dbReference type="NCBIfam" id="TIGR00536">
    <property type="entry name" value="hemK_fam"/>
    <property type="match status" value="1"/>
</dbReference>
<evidence type="ECO:0000256" key="1">
    <source>
        <dbReference type="ARBA" id="ARBA00022603"/>
    </source>
</evidence>
<evidence type="ECO:0000256" key="2">
    <source>
        <dbReference type="ARBA" id="ARBA00022679"/>
    </source>
</evidence>
<keyword evidence="2" id="KW-0808">Transferase</keyword>
<dbReference type="PANTHER" id="PTHR18895:SF74">
    <property type="entry name" value="MTRF1L RELEASE FACTOR GLUTAMINE METHYLTRANSFERASE"/>
    <property type="match status" value="1"/>
</dbReference>
<accession>A0A6J6ID97</accession>
<dbReference type="InterPro" id="IPR019874">
    <property type="entry name" value="RF_methyltr_PrmC"/>
</dbReference>
<proteinExistence type="predicted"/>